<evidence type="ECO:0000259" key="2">
    <source>
        <dbReference type="PROSITE" id="PS50003"/>
    </source>
</evidence>
<sequence length="723" mass="81911">MGNLACVPHPRRGQRYSFNKKSSRHAEQEGPKKWTSLFGNEAERDRTMRSEKILHYIPAKDIMSQEVQKENLDQRFLSIFRKGRKKTVVRNLGQMIHYAKVKFKFQHCQEVTDCYLELFQAFLYFQSRSQNGLTYQGLLPLKELNVCKMDNFSALEQEVHAFRITGPLLNPLIVYCPTQQDLYKWLYHLEKQIQLNGGIVDVPLPLQSSSMEKAELRWSVQNLPVQDWEGTQRESLGDVTCVSKVKLQHLPFQEQHERLLILYPSTLVILSEEQNSLYFKGELPLNAIRVTEEKETWKKSFLLEGTLINTIRVTCLSQEDYQEWIECLRISKLQNRDSSLSGSESFSGPRMAHSGQLPGSERSSLGSEGRTSSWTSAGKMPNSCRYPHNTGSMSDRQSFAFLPDQKLPEDSLSPGYTQPVHGFHDSNWPNAVMASTDLKRSGSKRGSKGKSGLTIQLPPSQMISDPKRNSYGLIPEHPREDLISPVYNEPYSLQNSQPSAKPPHQEFHNLNRWSLTEGHHSAVPITSEKPLALAPPKSPLYADPYTPTVPEPTPSSFLQELLKSQCQVQPATAFSAVPGPHLPLQKKFSHPQLSIHQQTEGATTKQHYQDLNPSGQFQPGPPDKDFCRGNASCLRRDGPGPPKNLPGFAIESTLGPPYNANLCLDSSEHDYAELQSFQSDFSYDNIWDNDLKGTEISYFSPTHHGRFCYPGGQENKATHNKWL</sequence>
<dbReference type="AlphaFoldDB" id="A0A6P8PCT2"/>
<dbReference type="GO" id="GO:0005856">
    <property type="term" value="C:cytoskeleton"/>
    <property type="evidence" value="ECO:0007669"/>
    <property type="project" value="TreeGrafter"/>
</dbReference>
<dbReference type="InterPro" id="IPR042835">
    <property type="entry name" value="PLEKHN1"/>
</dbReference>
<dbReference type="GO" id="GO:0061158">
    <property type="term" value="P:3'-UTR-mediated mRNA destabilization"/>
    <property type="evidence" value="ECO:0007669"/>
    <property type="project" value="TreeGrafter"/>
</dbReference>
<dbReference type="FunCoup" id="A0A6P8PCT2">
    <property type="interactions" value="135"/>
</dbReference>
<dbReference type="GO" id="GO:1901612">
    <property type="term" value="F:cardiolipin binding"/>
    <property type="evidence" value="ECO:0007669"/>
    <property type="project" value="InterPro"/>
</dbReference>
<feature type="region of interest" description="Disordered" evidence="1">
    <location>
        <begin position="594"/>
        <end position="624"/>
    </location>
</feature>
<dbReference type="Gene3D" id="2.30.29.30">
    <property type="entry name" value="Pleckstrin-homology domain (PH domain)/Phosphotyrosine-binding domain (PTB)"/>
    <property type="match status" value="2"/>
</dbReference>
<name>A0A6P8PCT2_GEOSA</name>
<dbReference type="GO" id="GO:0070300">
    <property type="term" value="F:phosphatidic acid binding"/>
    <property type="evidence" value="ECO:0007669"/>
    <property type="project" value="TreeGrafter"/>
</dbReference>
<feature type="domain" description="PH" evidence="2">
    <location>
        <begin position="232"/>
        <end position="333"/>
    </location>
</feature>
<dbReference type="RefSeq" id="XP_033778860.1">
    <property type="nucleotide sequence ID" value="XM_033922969.1"/>
</dbReference>
<dbReference type="Proteomes" id="UP000515159">
    <property type="component" value="Chromosome 15"/>
</dbReference>
<dbReference type="InterPro" id="IPR001849">
    <property type="entry name" value="PH_domain"/>
</dbReference>
<feature type="region of interest" description="Disordered" evidence="1">
    <location>
        <begin position="339"/>
        <end position="390"/>
    </location>
</feature>
<dbReference type="CTD" id="84069"/>
<dbReference type="GO" id="GO:0031966">
    <property type="term" value="C:mitochondrial membrane"/>
    <property type="evidence" value="ECO:0007669"/>
    <property type="project" value="TreeGrafter"/>
</dbReference>
<feature type="compositionally biased region" description="Polar residues" evidence="1">
    <location>
        <begin position="453"/>
        <end position="463"/>
    </location>
</feature>
<feature type="region of interest" description="Disordered" evidence="1">
    <location>
        <begin position="437"/>
        <end position="466"/>
    </location>
</feature>
<accession>A0A6P8PCT2</accession>
<feature type="compositionally biased region" description="Polar residues" evidence="1">
    <location>
        <begin position="594"/>
        <end position="617"/>
    </location>
</feature>
<dbReference type="OrthoDB" id="9936524at2759"/>
<feature type="region of interest" description="Disordered" evidence="1">
    <location>
        <begin position="11"/>
        <end position="33"/>
    </location>
</feature>
<dbReference type="KEGG" id="gsh:117349459"/>
<gene>
    <name evidence="4" type="primary">PLEKHN1</name>
</gene>
<dbReference type="PANTHER" id="PTHR46882">
    <property type="entry name" value="PLECKSTRIN HOMOLOGY DOMAIN-CONTAINING FAMILY N MEMBER 1"/>
    <property type="match status" value="1"/>
</dbReference>
<evidence type="ECO:0000256" key="1">
    <source>
        <dbReference type="SAM" id="MobiDB-lite"/>
    </source>
</evidence>
<dbReference type="GO" id="GO:0001666">
    <property type="term" value="P:response to hypoxia"/>
    <property type="evidence" value="ECO:0007669"/>
    <property type="project" value="TreeGrafter"/>
</dbReference>
<protein>
    <submittedName>
        <fullName evidence="4">Pleckstrin homology domain-containing family N member 1</fullName>
    </submittedName>
</protein>
<keyword evidence="3" id="KW-1185">Reference proteome</keyword>
<feature type="compositionally biased region" description="Low complexity" evidence="1">
    <location>
        <begin position="359"/>
        <end position="373"/>
    </location>
</feature>
<dbReference type="GeneID" id="117349459"/>
<dbReference type="GO" id="GO:0043065">
    <property type="term" value="P:positive regulation of apoptotic process"/>
    <property type="evidence" value="ECO:0007669"/>
    <property type="project" value="InterPro"/>
</dbReference>
<proteinExistence type="predicted"/>
<dbReference type="InParanoid" id="A0A6P8PCT2"/>
<dbReference type="SUPFAM" id="SSF50729">
    <property type="entry name" value="PH domain-like"/>
    <property type="match status" value="2"/>
</dbReference>
<organism evidence="3 4">
    <name type="scientific">Geotrypetes seraphini</name>
    <name type="common">Gaboon caecilian</name>
    <name type="synonym">Caecilia seraphini</name>
    <dbReference type="NCBI Taxonomy" id="260995"/>
    <lineage>
        <taxon>Eukaryota</taxon>
        <taxon>Metazoa</taxon>
        <taxon>Chordata</taxon>
        <taxon>Craniata</taxon>
        <taxon>Vertebrata</taxon>
        <taxon>Euteleostomi</taxon>
        <taxon>Amphibia</taxon>
        <taxon>Gymnophiona</taxon>
        <taxon>Geotrypetes</taxon>
    </lineage>
</organism>
<dbReference type="PROSITE" id="PS50003">
    <property type="entry name" value="PH_DOMAIN"/>
    <property type="match status" value="1"/>
</dbReference>
<evidence type="ECO:0000313" key="4">
    <source>
        <dbReference type="RefSeq" id="XP_033778860.1"/>
    </source>
</evidence>
<reference evidence="4" key="1">
    <citation type="submission" date="2025-08" db="UniProtKB">
        <authorList>
            <consortium name="RefSeq"/>
        </authorList>
    </citation>
    <scope>IDENTIFICATION</scope>
</reference>
<dbReference type="InterPro" id="IPR011993">
    <property type="entry name" value="PH-like_dom_sf"/>
</dbReference>
<dbReference type="GO" id="GO:1901981">
    <property type="term" value="F:phosphatidylinositol phosphate binding"/>
    <property type="evidence" value="ECO:0007669"/>
    <property type="project" value="TreeGrafter"/>
</dbReference>
<dbReference type="GO" id="GO:0001786">
    <property type="term" value="F:phosphatidylserine binding"/>
    <property type="evidence" value="ECO:0007669"/>
    <property type="project" value="TreeGrafter"/>
</dbReference>
<dbReference type="PANTHER" id="PTHR46882:SF1">
    <property type="entry name" value="PLECKSTRIN HOMOLOGY DOMAIN-CONTAINING FAMILY N MEMBER 1"/>
    <property type="match status" value="1"/>
</dbReference>
<evidence type="ECO:0000313" key="3">
    <source>
        <dbReference type="Proteomes" id="UP000515159"/>
    </source>
</evidence>
<dbReference type="SMART" id="SM00233">
    <property type="entry name" value="PH"/>
    <property type="match status" value="2"/>
</dbReference>